<organism evidence="2 3">
    <name type="scientific">Halocaridina rubra</name>
    <name type="common">Hawaiian red shrimp</name>
    <dbReference type="NCBI Taxonomy" id="373956"/>
    <lineage>
        <taxon>Eukaryota</taxon>
        <taxon>Metazoa</taxon>
        <taxon>Ecdysozoa</taxon>
        <taxon>Arthropoda</taxon>
        <taxon>Crustacea</taxon>
        <taxon>Multicrustacea</taxon>
        <taxon>Malacostraca</taxon>
        <taxon>Eumalacostraca</taxon>
        <taxon>Eucarida</taxon>
        <taxon>Decapoda</taxon>
        <taxon>Pleocyemata</taxon>
        <taxon>Caridea</taxon>
        <taxon>Atyoidea</taxon>
        <taxon>Atyidae</taxon>
        <taxon>Halocaridina</taxon>
    </lineage>
</organism>
<dbReference type="EMBL" id="JAXCGZ010019470">
    <property type="protein sequence ID" value="KAK7066069.1"/>
    <property type="molecule type" value="Genomic_DNA"/>
</dbReference>
<dbReference type="Proteomes" id="UP001381693">
    <property type="component" value="Unassembled WGS sequence"/>
</dbReference>
<reference evidence="2 3" key="1">
    <citation type="submission" date="2023-11" db="EMBL/GenBank/DDBJ databases">
        <title>Halocaridina rubra genome assembly.</title>
        <authorList>
            <person name="Smith C."/>
        </authorList>
    </citation>
    <scope>NUCLEOTIDE SEQUENCE [LARGE SCALE GENOMIC DNA]</scope>
    <source>
        <strain evidence="2">EP-1</strain>
        <tissue evidence="2">Whole</tissue>
    </source>
</reference>
<dbReference type="AlphaFoldDB" id="A0AAN8ZWJ1"/>
<name>A0AAN8ZWJ1_HALRR</name>
<evidence type="ECO:0000313" key="3">
    <source>
        <dbReference type="Proteomes" id="UP001381693"/>
    </source>
</evidence>
<evidence type="ECO:0000313" key="2">
    <source>
        <dbReference type="EMBL" id="KAK7066069.1"/>
    </source>
</evidence>
<dbReference type="Pfam" id="PF04775">
    <property type="entry name" value="Bile_Hydr_Trans"/>
    <property type="match status" value="1"/>
</dbReference>
<feature type="domain" description="Acyl-CoA thioester hydrolase/bile acid-CoA amino acid N-acetyltransferase" evidence="1">
    <location>
        <begin position="1"/>
        <end position="54"/>
    </location>
</feature>
<protein>
    <recommendedName>
        <fullName evidence="1">Acyl-CoA thioester hydrolase/bile acid-CoA amino acid N-acetyltransferase domain-containing protein</fullName>
    </recommendedName>
</protein>
<evidence type="ECO:0000259" key="1">
    <source>
        <dbReference type="Pfam" id="PF04775"/>
    </source>
</evidence>
<accession>A0AAN8ZWJ1</accession>
<comment type="caution">
    <text evidence="2">The sequence shown here is derived from an EMBL/GenBank/DDBJ whole genome shotgun (WGS) entry which is preliminary data.</text>
</comment>
<dbReference type="InterPro" id="IPR042490">
    <property type="entry name" value="Thio_Ohase/BAAT_N"/>
</dbReference>
<keyword evidence="3" id="KW-1185">Reference proteome</keyword>
<dbReference type="Gene3D" id="2.60.40.2240">
    <property type="entry name" value="Acyl-CoA thioester hydrolase/BAAT N-terminal domain"/>
    <property type="match status" value="1"/>
</dbReference>
<sequence length="60" mass="6531">ANCKGEVDLNKMGSQGGHYEGVFPMGLIGSLLPAPNEYRFSRFISRDVTKPLKVSGINSF</sequence>
<dbReference type="InterPro" id="IPR006862">
    <property type="entry name" value="Thio_Ohase/aa_AcTrfase"/>
</dbReference>
<feature type="non-terminal residue" evidence="2">
    <location>
        <position position="1"/>
    </location>
</feature>
<proteinExistence type="predicted"/>
<gene>
    <name evidence="2" type="ORF">SK128_013319</name>
</gene>